<evidence type="ECO:0000256" key="1">
    <source>
        <dbReference type="SAM" id="MobiDB-lite"/>
    </source>
</evidence>
<accession>A0A0N8R5A0</accession>
<feature type="region of interest" description="Disordered" evidence="1">
    <location>
        <begin position="1"/>
        <end position="39"/>
    </location>
</feature>
<dbReference type="EMBL" id="LJQC01000743">
    <property type="protein sequence ID" value="KPW94606.1"/>
    <property type="molecule type" value="Genomic_DNA"/>
</dbReference>
<sequence>MLYKPVINRPVPPDQQHDHFEHPNYADSSTQPIRRKSAD</sequence>
<feature type="compositionally biased region" description="Basic and acidic residues" evidence="1">
    <location>
        <begin position="15"/>
        <end position="24"/>
    </location>
</feature>
<dbReference type="AlphaFoldDB" id="A0A0N8R5A0"/>
<name>A0A0N8R5A0_9PSED</name>
<dbReference type="Proteomes" id="UP000051335">
    <property type="component" value="Unassembled WGS sequence"/>
</dbReference>
<dbReference type="PATRIC" id="fig|317659.3.peg.2913"/>
<evidence type="ECO:0000313" key="3">
    <source>
        <dbReference type="Proteomes" id="UP000051335"/>
    </source>
</evidence>
<keyword evidence="3" id="KW-1185">Reference proteome</keyword>
<reference evidence="2 3" key="1">
    <citation type="submission" date="2015-09" db="EMBL/GenBank/DDBJ databases">
        <title>Genome announcement of multiple Pseudomonas syringae strains.</title>
        <authorList>
            <person name="Thakur S."/>
            <person name="Wang P.W."/>
            <person name="Gong Y."/>
            <person name="Weir B.S."/>
            <person name="Guttman D.S."/>
        </authorList>
    </citation>
    <scope>NUCLEOTIDE SEQUENCE [LARGE SCALE GENOMIC DNA]</scope>
    <source>
        <strain evidence="2 3">ICMP17001</strain>
    </source>
</reference>
<evidence type="ECO:0000313" key="2">
    <source>
        <dbReference type="EMBL" id="KPW94606.1"/>
    </source>
</evidence>
<protein>
    <submittedName>
        <fullName evidence="2">Uncharacterized protein</fullName>
    </submittedName>
</protein>
<gene>
    <name evidence="2" type="ORF">ALO75_102177</name>
</gene>
<organism evidence="2 3">
    <name type="scientific">Pseudomonas syringae pv. coryli</name>
    <dbReference type="NCBI Taxonomy" id="317659"/>
    <lineage>
        <taxon>Bacteria</taxon>
        <taxon>Pseudomonadati</taxon>
        <taxon>Pseudomonadota</taxon>
        <taxon>Gammaproteobacteria</taxon>
        <taxon>Pseudomonadales</taxon>
        <taxon>Pseudomonadaceae</taxon>
        <taxon>Pseudomonas</taxon>
    </lineage>
</organism>
<proteinExistence type="predicted"/>
<comment type="caution">
    <text evidence="2">The sequence shown here is derived from an EMBL/GenBank/DDBJ whole genome shotgun (WGS) entry which is preliminary data.</text>
</comment>